<organism evidence="3 4">
    <name type="scientific">Salix viminalis</name>
    <name type="common">Common osier</name>
    <name type="synonym">Basket willow</name>
    <dbReference type="NCBI Taxonomy" id="40686"/>
    <lineage>
        <taxon>Eukaryota</taxon>
        <taxon>Viridiplantae</taxon>
        <taxon>Streptophyta</taxon>
        <taxon>Embryophyta</taxon>
        <taxon>Tracheophyta</taxon>
        <taxon>Spermatophyta</taxon>
        <taxon>Magnoliopsida</taxon>
        <taxon>eudicotyledons</taxon>
        <taxon>Gunneridae</taxon>
        <taxon>Pentapetalae</taxon>
        <taxon>rosids</taxon>
        <taxon>fabids</taxon>
        <taxon>Malpighiales</taxon>
        <taxon>Salicaceae</taxon>
        <taxon>Saliceae</taxon>
        <taxon>Salix</taxon>
    </lineage>
</organism>
<feature type="region of interest" description="Disordered" evidence="1">
    <location>
        <begin position="1"/>
        <end position="44"/>
    </location>
</feature>
<feature type="compositionally biased region" description="Polar residues" evidence="1">
    <location>
        <begin position="35"/>
        <end position="44"/>
    </location>
</feature>
<dbReference type="EMBL" id="JAPFFL010000002">
    <property type="protein sequence ID" value="KAJ6741714.1"/>
    <property type="molecule type" value="Genomic_DNA"/>
</dbReference>
<dbReference type="OrthoDB" id="1849062at2759"/>
<keyword evidence="2" id="KW-1133">Transmembrane helix</keyword>
<accession>A0A9Q0V3Z1</accession>
<evidence type="ECO:0000313" key="3">
    <source>
        <dbReference type="EMBL" id="KAJ6741714.1"/>
    </source>
</evidence>
<dbReference type="AlphaFoldDB" id="A0A9Q0V3Z1"/>
<evidence type="ECO:0000313" key="4">
    <source>
        <dbReference type="Proteomes" id="UP001151529"/>
    </source>
</evidence>
<reference evidence="3" key="1">
    <citation type="submission" date="2022-11" db="EMBL/GenBank/DDBJ databases">
        <authorList>
            <person name="Hyden B.L."/>
            <person name="Feng K."/>
            <person name="Yates T."/>
            <person name="Jawdy S."/>
            <person name="Smart L.B."/>
            <person name="Muchero W."/>
        </authorList>
    </citation>
    <scope>NUCLEOTIDE SEQUENCE</scope>
    <source>
        <tissue evidence="3">Shoot tip</tissue>
    </source>
</reference>
<dbReference type="Pfam" id="PF03140">
    <property type="entry name" value="DUF247"/>
    <property type="match status" value="1"/>
</dbReference>
<reference evidence="3" key="2">
    <citation type="journal article" date="2023" name="Int. J. Mol. Sci.">
        <title>De Novo Assembly and Annotation of 11 Diverse Shrub Willow (Salix) Genomes Reveals Novel Gene Organization in Sex-Linked Regions.</title>
        <authorList>
            <person name="Hyden B."/>
            <person name="Feng K."/>
            <person name="Yates T.B."/>
            <person name="Jawdy S."/>
            <person name="Cereghino C."/>
            <person name="Smart L.B."/>
            <person name="Muchero W."/>
        </authorList>
    </citation>
    <scope>NUCLEOTIDE SEQUENCE [LARGE SCALE GENOMIC DNA]</scope>
    <source>
        <tissue evidence="3">Shoot tip</tissue>
    </source>
</reference>
<sequence length="365" mass="41926">MQLNEIRVDPLTNRQEDPVSNRPEQGSTMAMPEIQGTSSQTNERSSWFSCIMGVEEAKCKRRPGPMIPKVGDKLIKDENKGWYEPSVVSIGPYHHNKLLEMEKLKDQMARQFVLDSGKDIEMLYREVEKVAENAKGFYEKSSIRCFDDEQFTRMMFLDGCFILQFINGVVHSKKYLEILNDRQIILVKQDLLLLENQLPFPVLKSLLMSLSCDGNDQGMKIIGDFLSLHTLQQSDHRRPVWVLTWLVRGYLLLLLIYTSLIYPFYVLQGAEHSIHFSPLFGILFAGVIFVCKMVASLMSSLLFGKKRQVEKYQRPPHDQEPAHILELLHTMFTRSQKAKHKAVSKKLRPQSVLFCQGSSEGGDPL</sequence>
<dbReference type="PANTHER" id="PTHR31170">
    <property type="entry name" value="BNAC04G53230D PROTEIN"/>
    <property type="match status" value="1"/>
</dbReference>
<feature type="transmembrane region" description="Helical" evidence="2">
    <location>
        <begin position="279"/>
        <end position="304"/>
    </location>
</feature>
<feature type="transmembrane region" description="Helical" evidence="2">
    <location>
        <begin position="245"/>
        <end position="267"/>
    </location>
</feature>
<comment type="caution">
    <text evidence="3">The sequence shown here is derived from an EMBL/GenBank/DDBJ whole genome shotgun (WGS) entry which is preliminary data.</text>
</comment>
<name>A0A9Q0V3Z1_SALVM</name>
<dbReference type="PANTHER" id="PTHR31170:SF18">
    <property type="entry name" value="(WILD MALAYSIAN BANANA) HYPOTHETICAL PROTEIN"/>
    <property type="match status" value="1"/>
</dbReference>
<gene>
    <name evidence="3" type="ORF">OIU85_015855</name>
</gene>
<keyword evidence="4" id="KW-1185">Reference proteome</keyword>
<protein>
    <submittedName>
        <fullName evidence="3">Uncharacterized protein</fullName>
    </submittedName>
</protein>
<keyword evidence="2" id="KW-0812">Transmembrane</keyword>
<evidence type="ECO:0000256" key="2">
    <source>
        <dbReference type="SAM" id="Phobius"/>
    </source>
</evidence>
<keyword evidence="2" id="KW-0472">Membrane</keyword>
<evidence type="ECO:0000256" key="1">
    <source>
        <dbReference type="SAM" id="MobiDB-lite"/>
    </source>
</evidence>
<dbReference type="InterPro" id="IPR004158">
    <property type="entry name" value="DUF247_pln"/>
</dbReference>
<proteinExistence type="predicted"/>
<dbReference type="Proteomes" id="UP001151529">
    <property type="component" value="Chromosome 6"/>
</dbReference>